<keyword evidence="2" id="KW-0574">Periplasm</keyword>
<dbReference type="InterPro" id="IPR038303">
    <property type="entry name" value="HdeA/HdeB_sf"/>
</dbReference>
<feature type="signal peptide" evidence="4">
    <location>
        <begin position="1"/>
        <end position="21"/>
    </location>
</feature>
<dbReference type="Pfam" id="PF06411">
    <property type="entry name" value="HdeA"/>
    <property type="match status" value="1"/>
</dbReference>
<dbReference type="RefSeq" id="WP_090193103.1">
    <property type="nucleotide sequence ID" value="NZ_LT629785.1"/>
</dbReference>
<keyword evidence="3" id="KW-0143">Chaperone</keyword>
<proteinExistence type="predicted"/>
<evidence type="ECO:0000256" key="1">
    <source>
        <dbReference type="ARBA" id="ARBA00022729"/>
    </source>
</evidence>
<dbReference type="AlphaFoldDB" id="A0A1H2EDY1"/>
<gene>
    <name evidence="5" type="ORF">SAMN05216296_0686</name>
</gene>
<dbReference type="GO" id="GO:0030288">
    <property type="term" value="C:outer membrane-bounded periplasmic space"/>
    <property type="evidence" value="ECO:0007669"/>
    <property type="project" value="InterPro"/>
</dbReference>
<accession>A0A1H2EDY1</accession>
<evidence type="ECO:0000313" key="5">
    <source>
        <dbReference type="EMBL" id="SDT93335.1"/>
    </source>
</evidence>
<dbReference type="Gene3D" id="1.10.890.10">
    <property type="entry name" value="HNS-dependent expression A"/>
    <property type="match status" value="1"/>
</dbReference>
<dbReference type="Proteomes" id="UP000243232">
    <property type="component" value="Chromosome I"/>
</dbReference>
<name>A0A1H2EDY1_9PSED</name>
<keyword evidence="1 4" id="KW-0732">Signal</keyword>
<keyword evidence="6" id="KW-1185">Reference proteome</keyword>
<dbReference type="OrthoDB" id="7581659at2"/>
<dbReference type="NCBIfam" id="NF007576">
    <property type="entry name" value="PRK10208.1"/>
    <property type="match status" value="1"/>
</dbReference>
<dbReference type="InterPro" id="IPR036831">
    <property type="entry name" value="HdeA_sf"/>
</dbReference>
<dbReference type="GO" id="GO:0071468">
    <property type="term" value="P:cellular response to acidic pH"/>
    <property type="evidence" value="ECO:0007669"/>
    <property type="project" value="InterPro"/>
</dbReference>
<dbReference type="InterPro" id="IPR010486">
    <property type="entry name" value="HNS-dep_expression_A/B"/>
</dbReference>
<dbReference type="EMBL" id="LT629785">
    <property type="protein sequence ID" value="SDT93335.1"/>
    <property type="molecule type" value="Genomic_DNA"/>
</dbReference>
<evidence type="ECO:0000256" key="2">
    <source>
        <dbReference type="ARBA" id="ARBA00022764"/>
    </source>
</evidence>
<evidence type="ECO:0000256" key="3">
    <source>
        <dbReference type="ARBA" id="ARBA00023186"/>
    </source>
</evidence>
<organism evidence="5 6">
    <name type="scientific">Pseudomonas pohangensis</name>
    <dbReference type="NCBI Taxonomy" id="364197"/>
    <lineage>
        <taxon>Bacteria</taxon>
        <taxon>Pseudomonadati</taxon>
        <taxon>Pseudomonadota</taxon>
        <taxon>Gammaproteobacteria</taxon>
        <taxon>Pseudomonadales</taxon>
        <taxon>Pseudomonadaceae</taxon>
        <taxon>Pseudomonas</taxon>
    </lineage>
</organism>
<evidence type="ECO:0000313" key="6">
    <source>
        <dbReference type="Proteomes" id="UP000243232"/>
    </source>
</evidence>
<reference evidence="6" key="1">
    <citation type="submission" date="2016-10" db="EMBL/GenBank/DDBJ databases">
        <authorList>
            <person name="Varghese N."/>
            <person name="Submissions S."/>
        </authorList>
    </citation>
    <scope>NUCLEOTIDE SEQUENCE [LARGE SCALE GENOMIC DNA]</scope>
    <source>
        <strain evidence="6">DSM 17875</strain>
    </source>
</reference>
<dbReference type="SUPFAM" id="SSF47752">
    <property type="entry name" value="Protein HNS-dependent expression A, HdeA"/>
    <property type="match status" value="1"/>
</dbReference>
<evidence type="ECO:0000256" key="4">
    <source>
        <dbReference type="SAM" id="SignalP"/>
    </source>
</evidence>
<sequence>MKGQRLLIAAMFVTASSMTMAMGSSGKPMATWTCADFLAVDESFQPTAVAVGEALNNKGKVEDAVLDVDGIASVTPMLVQVCTEEPQSSFMDKLKAAWAKVKKAV</sequence>
<dbReference type="STRING" id="364197.SAMN05216296_0686"/>
<feature type="chain" id="PRO_5009272928" evidence="4">
    <location>
        <begin position="22"/>
        <end position="105"/>
    </location>
</feature>
<protein>
    <submittedName>
        <fullName evidence="5">Acid stress chaperone HdeA</fullName>
    </submittedName>
</protein>